<reference evidence="3" key="1">
    <citation type="journal article" date="2016" name="Genome Biol. Evol.">
        <title>Comparative 'omics' of the Fusarium fujikuroi species complex highlights differences in genetic potential and metabolite synthesis.</title>
        <authorList>
            <person name="Niehaus E.-M."/>
            <person name="Muensterkoetter M."/>
            <person name="Proctor R.H."/>
            <person name="Brown D.W."/>
            <person name="Sharon A."/>
            <person name="Idan Y."/>
            <person name="Oren-Young L."/>
            <person name="Sieber C.M."/>
            <person name="Novak O."/>
            <person name="Pencik A."/>
            <person name="Tarkowska D."/>
            <person name="Hromadova K."/>
            <person name="Freeman S."/>
            <person name="Maymon M."/>
            <person name="Elazar M."/>
            <person name="Youssef S.A."/>
            <person name="El-Shabrawy E.S.M."/>
            <person name="Shalaby A.B.A."/>
            <person name="Houterman P."/>
            <person name="Brock N.L."/>
            <person name="Burkhardt I."/>
            <person name="Tsavkelova E.A."/>
            <person name="Dickschat J.S."/>
            <person name="Galuszka P."/>
            <person name="Gueldener U."/>
            <person name="Tudzynski B."/>
        </authorList>
    </citation>
    <scope>NUCLEOTIDE SEQUENCE [LARGE SCALE GENOMIC DNA]</scope>
    <source>
        <strain evidence="3">MRC7560</strain>
    </source>
</reference>
<dbReference type="EMBL" id="FCQH01000022">
    <property type="protein sequence ID" value="CVL08257.1"/>
    <property type="molecule type" value="Genomic_DNA"/>
</dbReference>
<protein>
    <submittedName>
        <fullName evidence="2">Uncharacterized protein</fullName>
    </submittedName>
</protein>
<proteinExistence type="predicted"/>
<evidence type="ECO:0000313" key="3">
    <source>
        <dbReference type="Proteomes" id="UP000184255"/>
    </source>
</evidence>
<dbReference type="GeneID" id="65093379"/>
<keyword evidence="3" id="KW-1185">Reference proteome</keyword>
<dbReference type="VEuPathDB" id="FungiDB:FMAN_14130"/>
<comment type="caution">
    <text evidence="2">The sequence shown here is derived from an EMBL/GenBank/DDBJ whole genome shotgun (WGS) entry which is preliminary data.</text>
</comment>
<feature type="region of interest" description="Disordered" evidence="1">
    <location>
        <begin position="36"/>
        <end position="62"/>
    </location>
</feature>
<name>A0A1L7UKD9_FUSMA</name>
<accession>A0A1L7UKD9</accession>
<organism evidence="2 3">
    <name type="scientific">Fusarium mangiferae</name>
    <name type="common">Mango malformation disease fungus</name>
    <dbReference type="NCBI Taxonomy" id="192010"/>
    <lineage>
        <taxon>Eukaryota</taxon>
        <taxon>Fungi</taxon>
        <taxon>Dikarya</taxon>
        <taxon>Ascomycota</taxon>
        <taxon>Pezizomycotina</taxon>
        <taxon>Sordariomycetes</taxon>
        <taxon>Hypocreomycetidae</taxon>
        <taxon>Hypocreales</taxon>
        <taxon>Nectriaceae</taxon>
        <taxon>Fusarium</taxon>
        <taxon>Fusarium fujikuroi species complex</taxon>
    </lineage>
</organism>
<dbReference type="AlphaFoldDB" id="A0A1L7UKD9"/>
<sequence>MYISIVGEVGLLDAGDLEGVANTRWMRFSTMNPSAFDRDVSSHHSEPRASSKPQSDIRPLSHPEELLQYPIEHKLAIPEELKSCNTRKTDNTFARVVVYKSLETVEEEAVWNAEEHDAVD</sequence>
<evidence type="ECO:0000313" key="2">
    <source>
        <dbReference type="EMBL" id="CVL08257.1"/>
    </source>
</evidence>
<feature type="compositionally biased region" description="Basic and acidic residues" evidence="1">
    <location>
        <begin position="36"/>
        <end position="49"/>
    </location>
</feature>
<dbReference type="RefSeq" id="XP_041690997.1">
    <property type="nucleotide sequence ID" value="XM_041825637.1"/>
</dbReference>
<dbReference type="Proteomes" id="UP000184255">
    <property type="component" value="Unassembled WGS sequence"/>
</dbReference>
<evidence type="ECO:0000256" key="1">
    <source>
        <dbReference type="SAM" id="MobiDB-lite"/>
    </source>
</evidence>
<gene>
    <name evidence="2" type="ORF">FMAN_14130</name>
</gene>